<dbReference type="InterPro" id="IPR018745">
    <property type="entry name" value="MpsC"/>
</dbReference>
<feature type="domain" description="Na+-translocating membrane potential-generating system MpsC" evidence="1">
    <location>
        <begin position="4"/>
        <end position="104"/>
    </location>
</feature>
<proteinExistence type="predicted"/>
<accession>A0A6J7H4P5</accession>
<organism evidence="2">
    <name type="scientific">freshwater metagenome</name>
    <dbReference type="NCBI Taxonomy" id="449393"/>
    <lineage>
        <taxon>unclassified sequences</taxon>
        <taxon>metagenomes</taxon>
        <taxon>ecological metagenomes</taxon>
    </lineage>
</organism>
<evidence type="ECO:0000313" key="2">
    <source>
        <dbReference type="EMBL" id="CAB4915871.1"/>
    </source>
</evidence>
<protein>
    <submittedName>
        <fullName evidence="2">Unannotated protein</fullName>
    </submittedName>
</protein>
<evidence type="ECO:0000259" key="1">
    <source>
        <dbReference type="Pfam" id="PF10057"/>
    </source>
</evidence>
<sequence length="111" mass="12270">MPTQEIANGIALVYKDVYGRGPTKIVAMILPDAVFVVLEEVNTPGQDHLVRIGELEMLTAVHDRMQRSIETELCAVVERVTGREVRSYVPGFNGRDGTAIDGFLLEPESRT</sequence>
<gene>
    <name evidence="2" type="ORF">UFOPK3564_01558</name>
</gene>
<dbReference type="Pfam" id="PF10057">
    <property type="entry name" value="MpsC"/>
    <property type="match status" value="1"/>
</dbReference>
<dbReference type="EMBL" id="CAFBMK010000080">
    <property type="protein sequence ID" value="CAB4915871.1"/>
    <property type="molecule type" value="Genomic_DNA"/>
</dbReference>
<name>A0A6J7H4P5_9ZZZZ</name>
<dbReference type="AlphaFoldDB" id="A0A6J7H4P5"/>
<reference evidence="2" key="1">
    <citation type="submission" date="2020-05" db="EMBL/GenBank/DDBJ databases">
        <authorList>
            <person name="Chiriac C."/>
            <person name="Salcher M."/>
            <person name="Ghai R."/>
            <person name="Kavagutti S V."/>
        </authorList>
    </citation>
    <scope>NUCLEOTIDE SEQUENCE</scope>
</reference>